<keyword evidence="2" id="KW-0408">Iron</keyword>
<dbReference type="PROSITE" id="PS51379">
    <property type="entry name" value="4FE4S_FER_2"/>
    <property type="match status" value="1"/>
</dbReference>
<accession>A0A1B1S798</accession>
<keyword evidence="3" id="KW-0411">Iron-sulfur</keyword>
<dbReference type="InterPro" id="IPR017900">
    <property type="entry name" value="4Fe4S_Fe_S_CS"/>
</dbReference>
<dbReference type="AlphaFoldDB" id="A0A1B1S798"/>
<dbReference type="GeneID" id="65535672"/>
<dbReference type="Pfam" id="PF00037">
    <property type="entry name" value="Fer4"/>
    <property type="match status" value="1"/>
</dbReference>
<sequence>MVYYFSGQGNSRAAAIALGKALGMEICRITRREIDNAHAAEPPTPDEASVWVFPVHAWGVPRVVEEFIERLASDTPDGGAGSVHHMVATCGDDIGRTDRLWAAMIRARGWRVGGVFSLTMPNTYVCLPGFDTDSAELAADKLDSASAGIEAIASRIADNRADGMRQVTPGSMPWAKSHILRPLFNAFLMSPRGFRVDRGKCNSCGVCSSVCPMDNITVDGSCPRWGSDCTMCLACYHRCPHDAIGYRCFTRGKGRVHTPSDAL</sequence>
<name>A0A1B1S798_9BACT</name>
<dbReference type="EMBL" id="CP015402">
    <property type="protein sequence ID" value="ANU62670.1"/>
    <property type="molecule type" value="Genomic_DNA"/>
</dbReference>
<dbReference type="GO" id="GO:0051536">
    <property type="term" value="F:iron-sulfur cluster binding"/>
    <property type="evidence" value="ECO:0007669"/>
    <property type="project" value="UniProtKB-KW"/>
</dbReference>
<dbReference type="Gene3D" id="3.30.70.20">
    <property type="match status" value="1"/>
</dbReference>
<evidence type="ECO:0000313" key="6">
    <source>
        <dbReference type="Proteomes" id="UP000186351"/>
    </source>
</evidence>
<dbReference type="RefSeq" id="WP_068960054.1">
    <property type="nucleotide sequence ID" value="NZ_CAJTAP010000002.1"/>
</dbReference>
<dbReference type="InterPro" id="IPR029039">
    <property type="entry name" value="Flavoprotein-like_sf"/>
</dbReference>
<gene>
    <name evidence="5" type="ORF">A4V02_02305</name>
</gene>
<dbReference type="STRING" id="1796646.A4V02_02305"/>
<dbReference type="InterPro" id="IPR047964">
    <property type="entry name" value="EFR1-like"/>
</dbReference>
<evidence type="ECO:0000256" key="3">
    <source>
        <dbReference type="ARBA" id="ARBA00023014"/>
    </source>
</evidence>
<evidence type="ECO:0000313" key="5">
    <source>
        <dbReference type="EMBL" id="ANU62670.1"/>
    </source>
</evidence>
<dbReference type="OrthoDB" id="9813995at2"/>
<keyword evidence="6" id="KW-1185">Reference proteome</keyword>
<organism evidence="5 6">
    <name type="scientific">Muribaculum intestinale</name>
    <dbReference type="NCBI Taxonomy" id="1796646"/>
    <lineage>
        <taxon>Bacteria</taxon>
        <taxon>Pseudomonadati</taxon>
        <taxon>Bacteroidota</taxon>
        <taxon>Bacteroidia</taxon>
        <taxon>Bacteroidales</taxon>
        <taxon>Muribaculaceae</taxon>
        <taxon>Muribaculum</taxon>
    </lineage>
</organism>
<evidence type="ECO:0000256" key="2">
    <source>
        <dbReference type="ARBA" id="ARBA00023004"/>
    </source>
</evidence>
<dbReference type="KEGG" id="pary:A4V02_02305"/>
<dbReference type="PROSITE" id="PS00198">
    <property type="entry name" value="4FE4S_FER_1"/>
    <property type="match status" value="2"/>
</dbReference>
<evidence type="ECO:0000259" key="4">
    <source>
        <dbReference type="PROSITE" id="PS51379"/>
    </source>
</evidence>
<dbReference type="NCBIfam" id="NF038196">
    <property type="entry name" value="ferrodoxin_EFR1"/>
    <property type="match status" value="1"/>
</dbReference>
<accession>A0A1Z2XEJ1</accession>
<protein>
    <recommendedName>
        <fullName evidence="4">4Fe-4S ferredoxin-type domain-containing protein</fullName>
    </recommendedName>
</protein>
<keyword evidence="1" id="KW-0479">Metal-binding</keyword>
<dbReference type="SUPFAM" id="SSF52218">
    <property type="entry name" value="Flavoproteins"/>
    <property type="match status" value="1"/>
</dbReference>
<evidence type="ECO:0000256" key="1">
    <source>
        <dbReference type="ARBA" id="ARBA00022723"/>
    </source>
</evidence>
<feature type="domain" description="4Fe-4S ferredoxin-type" evidence="4">
    <location>
        <begin position="192"/>
        <end position="221"/>
    </location>
</feature>
<dbReference type="GO" id="GO:0046872">
    <property type="term" value="F:metal ion binding"/>
    <property type="evidence" value="ECO:0007669"/>
    <property type="project" value="UniProtKB-KW"/>
</dbReference>
<proteinExistence type="predicted"/>
<dbReference type="Proteomes" id="UP000186351">
    <property type="component" value="Chromosome"/>
</dbReference>
<reference evidence="6" key="1">
    <citation type="submission" date="2016-04" db="EMBL/GenBank/DDBJ databases">
        <title>Complete Genome Sequences of Twelve Strains of a Stable Defined Moderately Diverse Mouse Microbiota 2 (sDMDMm2).</title>
        <authorList>
            <person name="Uchimura Y."/>
            <person name="Wyss M."/>
            <person name="Brugiroux S."/>
            <person name="Limenitakis J.P."/>
            <person name="Stecher B."/>
            <person name="McCoy K.D."/>
            <person name="Macpherson A.J."/>
        </authorList>
    </citation>
    <scope>NUCLEOTIDE SEQUENCE [LARGE SCALE GENOMIC DNA]</scope>
    <source>
        <strain evidence="6">YL27</strain>
    </source>
</reference>
<dbReference type="SUPFAM" id="SSF54862">
    <property type="entry name" value="4Fe-4S ferredoxins"/>
    <property type="match status" value="1"/>
</dbReference>
<dbReference type="InterPro" id="IPR017896">
    <property type="entry name" value="4Fe4S_Fe-S-bd"/>
</dbReference>